<proteinExistence type="predicted"/>
<organism evidence="1 2">
    <name type="scientific">Dryococelus australis</name>
    <dbReference type="NCBI Taxonomy" id="614101"/>
    <lineage>
        <taxon>Eukaryota</taxon>
        <taxon>Metazoa</taxon>
        <taxon>Ecdysozoa</taxon>
        <taxon>Arthropoda</taxon>
        <taxon>Hexapoda</taxon>
        <taxon>Insecta</taxon>
        <taxon>Pterygota</taxon>
        <taxon>Neoptera</taxon>
        <taxon>Polyneoptera</taxon>
        <taxon>Phasmatodea</taxon>
        <taxon>Verophasmatodea</taxon>
        <taxon>Anareolatae</taxon>
        <taxon>Phasmatidae</taxon>
        <taxon>Eurycanthinae</taxon>
        <taxon>Dryococelus</taxon>
    </lineage>
</organism>
<reference evidence="1 2" key="1">
    <citation type="submission" date="2023-02" db="EMBL/GenBank/DDBJ databases">
        <title>LHISI_Scaffold_Assembly.</title>
        <authorList>
            <person name="Stuart O.P."/>
            <person name="Cleave R."/>
            <person name="Magrath M.J.L."/>
            <person name="Mikheyev A.S."/>
        </authorList>
    </citation>
    <scope>NUCLEOTIDE SEQUENCE [LARGE SCALE GENOMIC DNA]</scope>
    <source>
        <strain evidence="1">Daus_M_001</strain>
        <tissue evidence="1">Leg muscle</tissue>
    </source>
</reference>
<name>A0ABQ9I2K0_9NEOP</name>
<accession>A0ABQ9I2K0</accession>
<gene>
    <name evidence="1" type="ORF">PR048_010038</name>
</gene>
<protein>
    <submittedName>
        <fullName evidence="1">Uncharacterized protein</fullName>
    </submittedName>
</protein>
<sequence length="450" mass="50847">MEARNRRKSTFKKDGIKRQADVLLLPLEKRARLTTRAAMPWCAICHLSPETSTPKNSGPPRYFFWKPLKRQFEVHAEYTKLAFLSKFALRPTYSSAEFSSRAIAQRGTFRLYTRMHKQGPLTLPPITKHARLRVPGSELCDKSQHKGNFSRGKPPSLLIVIQPEFHHIINQDGGNRAGRCRWLADFLGDLPFPSPLHSRATPFSPHFTLIGSQDLVISVAYWLFAATVEGDDLACILLYVSHWPRVLQDVSNTAWINGKGNTNEEGERYNLDAVGVSVVESYNMEGRLWSTTRFGLTVASLVSGYEHVWEELRPFAVSPCDITLLKRCWLGKTAQHVASSEDGHQKIANPASRGGKAHMALAGNEELIGALVDAHRREMKGGADNIVVHWLLGRAARQQHAAYKRSGLPLRWKFPLRSRLKSDWLHHSVEERVRVSEEFLAALIEVLRGR</sequence>
<dbReference type="Proteomes" id="UP001159363">
    <property type="component" value="Chromosome 3"/>
</dbReference>
<dbReference type="EMBL" id="JARBHB010000003">
    <property type="protein sequence ID" value="KAJ8890529.1"/>
    <property type="molecule type" value="Genomic_DNA"/>
</dbReference>
<evidence type="ECO:0000313" key="1">
    <source>
        <dbReference type="EMBL" id="KAJ8890529.1"/>
    </source>
</evidence>
<comment type="caution">
    <text evidence="1">The sequence shown here is derived from an EMBL/GenBank/DDBJ whole genome shotgun (WGS) entry which is preliminary data.</text>
</comment>
<evidence type="ECO:0000313" key="2">
    <source>
        <dbReference type="Proteomes" id="UP001159363"/>
    </source>
</evidence>
<keyword evidence="2" id="KW-1185">Reference proteome</keyword>